<dbReference type="AlphaFoldDB" id="A0A423W961"/>
<dbReference type="Pfam" id="PF04145">
    <property type="entry name" value="Ctr"/>
    <property type="match status" value="1"/>
</dbReference>
<dbReference type="InterPro" id="IPR007274">
    <property type="entry name" value="Cop_transporter"/>
</dbReference>
<evidence type="ECO:0000256" key="4">
    <source>
        <dbReference type="ARBA" id="ARBA00023136"/>
    </source>
</evidence>
<dbReference type="PANTHER" id="PTHR38048:SF2">
    <property type="entry name" value="HEMERYTHRIN-LIKE DOMAIN-CONTAINING PROTEIN"/>
    <property type="match status" value="1"/>
</dbReference>
<feature type="compositionally biased region" description="Gly residues" evidence="5">
    <location>
        <begin position="414"/>
        <end position="429"/>
    </location>
</feature>
<feature type="domain" description="Hemerythrin-like" evidence="7">
    <location>
        <begin position="5"/>
        <end position="123"/>
    </location>
</feature>
<keyword evidence="4 6" id="KW-0472">Membrane</keyword>
<dbReference type="Proteomes" id="UP000284375">
    <property type="component" value="Unassembled WGS sequence"/>
</dbReference>
<evidence type="ECO:0000256" key="2">
    <source>
        <dbReference type="ARBA" id="ARBA00022692"/>
    </source>
</evidence>
<keyword evidence="2 6" id="KW-0812">Transmembrane</keyword>
<protein>
    <recommendedName>
        <fullName evidence="7">Hemerythrin-like domain-containing protein</fullName>
    </recommendedName>
</protein>
<evidence type="ECO:0000259" key="7">
    <source>
        <dbReference type="Pfam" id="PF01814"/>
    </source>
</evidence>
<evidence type="ECO:0000256" key="6">
    <source>
        <dbReference type="SAM" id="Phobius"/>
    </source>
</evidence>
<name>A0A423W961_CYTCH</name>
<evidence type="ECO:0000313" key="9">
    <source>
        <dbReference type="Proteomes" id="UP000284375"/>
    </source>
</evidence>
<dbReference type="InterPro" id="IPR012312">
    <property type="entry name" value="Hemerythrin-like"/>
</dbReference>
<dbReference type="GO" id="GO:0005375">
    <property type="term" value="F:copper ion transmembrane transporter activity"/>
    <property type="evidence" value="ECO:0007669"/>
    <property type="project" value="InterPro"/>
</dbReference>
<dbReference type="EMBL" id="LJZO01000010">
    <property type="protein sequence ID" value="ROV99837.1"/>
    <property type="molecule type" value="Genomic_DNA"/>
</dbReference>
<feature type="region of interest" description="Disordered" evidence="5">
    <location>
        <begin position="357"/>
        <end position="454"/>
    </location>
</feature>
<evidence type="ECO:0000256" key="5">
    <source>
        <dbReference type="SAM" id="MobiDB-lite"/>
    </source>
</evidence>
<comment type="caution">
    <text evidence="8">The sequence shown here is derived from an EMBL/GenBank/DDBJ whole genome shotgun (WGS) entry which is preliminary data.</text>
</comment>
<dbReference type="PANTHER" id="PTHR38048">
    <property type="entry name" value="EXPRESSED PROTEIN"/>
    <property type="match status" value="1"/>
</dbReference>
<dbReference type="InterPro" id="IPR053206">
    <property type="entry name" value="Dimeric_xanthone_biosynth"/>
</dbReference>
<dbReference type="Pfam" id="PF01814">
    <property type="entry name" value="Hemerythrin"/>
    <property type="match status" value="1"/>
</dbReference>
<dbReference type="GO" id="GO:0016020">
    <property type="term" value="C:membrane"/>
    <property type="evidence" value="ECO:0007669"/>
    <property type="project" value="UniProtKB-SubCell"/>
</dbReference>
<keyword evidence="9" id="KW-1185">Reference proteome</keyword>
<accession>A0A423W961</accession>
<dbReference type="Gene3D" id="1.20.120.520">
    <property type="entry name" value="nmb1532 protein domain like"/>
    <property type="match status" value="1"/>
</dbReference>
<evidence type="ECO:0000256" key="3">
    <source>
        <dbReference type="ARBA" id="ARBA00022989"/>
    </source>
</evidence>
<reference evidence="8 9" key="1">
    <citation type="submission" date="2015-09" db="EMBL/GenBank/DDBJ databases">
        <title>Host preference determinants of Valsa canker pathogens revealed by comparative genomics.</title>
        <authorList>
            <person name="Yin Z."/>
            <person name="Huang L."/>
        </authorList>
    </citation>
    <scope>NUCLEOTIDE SEQUENCE [LARGE SCALE GENOMIC DNA]</scope>
    <source>
        <strain evidence="8 9">YSFL</strain>
    </source>
</reference>
<dbReference type="OrthoDB" id="58416at2759"/>
<evidence type="ECO:0000313" key="8">
    <source>
        <dbReference type="EMBL" id="ROV99837.1"/>
    </source>
</evidence>
<keyword evidence="3 6" id="KW-1133">Transmembrane helix</keyword>
<evidence type="ECO:0000256" key="1">
    <source>
        <dbReference type="ARBA" id="ARBA00004370"/>
    </source>
</evidence>
<comment type="subcellular location">
    <subcellularLocation>
        <location evidence="1">Membrane</location>
    </subcellularLocation>
</comment>
<gene>
    <name evidence="8" type="ORF">VSDG_03069</name>
</gene>
<feature type="transmembrane region" description="Helical" evidence="6">
    <location>
        <begin position="493"/>
        <end position="511"/>
    </location>
</feature>
<organism evidence="8 9">
    <name type="scientific">Cytospora chrysosperma</name>
    <name type="common">Cytospora canker fungus</name>
    <name type="synonym">Sphaeria chrysosperma</name>
    <dbReference type="NCBI Taxonomy" id="252740"/>
    <lineage>
        <taxon>Eukaryota</taxon>
        <taxon>Fungi</taxon>
        <taxon>Dikarya</taxon>
        <taxon>Ascomycota</taxon>
        <taxon>Pezizomycotina</taxon>
        <taxon>Sordariomycetes</taxon>
        <taxon>Sordariomycetidae</taxon>
        <taxon>Diaporthales</taxon>
        <taxon>Cytosporaceae</taxon>
        <taxon>Cytospora</taxon>
    </lineage>
</organism>
<sequence>MALLHNSIFRGYNSIYLQAPHVQDADKADFIGYALTWYKFVKSHHDDEEQSLFTKVEDMLDDKTIFEETHKEHESFLPGLAEFNQYLLSVQPNPQTLDPAELIRIMDGFHVNFETHFHNEIGTLSRLASHPNAPAPDTPEAAEAFNTFKTWGKSTVTKAGTTDVVPFFLLNLDRTDQFEEGMWANWPPIPAPIKWGLINIGGWMNGNYWKFSSCDSAGNRRELYALQGVEPKARQETVRMDMSMGDMTMHVSSTTMSTSTTAMHVMPLPPTTTATATGNMAMENALGSMHSMSMRNMMLWNWNTIGSCFITPQWQIGTKGGMVGTCSGVVFLVAALEMLRRATKEFDRCIVRRQNRKQSGIAPTATSPAPGARSQQDSPADDHSSGQDSAAITVEGGMDGAESRKSSSPAAGSDGAGAAGVSGGSGGGDAAVSVGQQEEEKAGQVALGGDMSNRRAPPCRPNIWQQGLRALLHTAQFTVAYIIMLLAMTYNGYIIMSIIIGAYLGSFIFSWETLSYGTRSNTSAGDEATVCCS</sequence>
<proteinExistence type="predicted"/>